<evidence type="ECO:0000256" key="2">
    <source>
        <dbReference type="ARBA" id="ARBA00022801"/>
    </source>
</evidence>
<evidence type="ECO:0000313" key="6">
    <source>
        <dbReference type="Proteomes" id="UP000189970"/>
    </source>
</evidence>
<proteinExistence type="inferred from homology"/>
<keyword evidence="2 3" id="KW-0378">Hydrolase</keyword>
<name>A0A1V4DI80_9ENTE</name>
<dbReference type="RefSeq" id="WP_079347057.1">
    <property type="nucleotide sequence ID" value="NZ_MVAB01000001.1"/>
</dbReference>
<dbReference type="PANTHER" id="PTHR11049">
    <property type="entry name" value="ACYL COENZYME A THIOESTER HYDROLASE"/>
    <property type="match status" value="1"/>
</dbReference>
<organism evidence="5 6">
    <name type="scientific">Vagococcus martis</name>
    <dbReference type="NCBI Taxonomy" id="1768210"/>
    <lineage>
        <taxon>Bacteria</taxon>
        <taxon>Bacillati</taxon>
        <taxon>Bacillota</taxon>
        <taxon>Bacilli</taxon>
        <taxon>Lactobacillales</taxon>
        <taxon>Enterococcaceae</taxon>
        <taxon>Vagococcus</taxon>
    </lineage>
</organism>
<dbReference type="EMBL" id="MVAB01000001">
    <property type="protein sequence ID" value="OPF88056.1"/>
    <property type="molecule type" value="Genomic_DNA"/>
</dbReference>
<dbReference type="GO" id="GO:0006637">
    <property type="term" value="P:acyl-CoA metabolic process"/>
    <property type="evidence" value="ECO:0007669"/>
    <property type="project" value="TreeGrafter"/>
</dbReference>
<dbReference type="Proteomes" id="UP000189970">
    <property type="component" value="Unassembled WGS sequence"/>
</dbReference>
<evidence type="ECO:0000259" key="4">
    <source>
        <dbReference type="PROSITE" id="PS51770"/>
    </source>
</evidence>
<comment type="caution">
    <text evidence="5">The sequence shown here is derived from an EMBL/GenBank/DDBJ whole genome shotgun (WGS) entry which is preliminary data.</text>
</comment>
<sequence>MFVSLPNEKKCKESYAIQTHRVFPNDLNSFGALFGGKLMSLIDDTASIAVSRHCRIPTMTASTDSLDFLHPIYENDAVTVEAYVSGTGKKSMEVFVKVTGEDLNTGQHYLAATCFMTFVVVKVDETFTSVPAIIPESIEEKMIHKGYNKRRENRLRELSFNKELGQYISQQLPNLIEDDK</sequence>
<dbReference type="PANTHER" id="PTHR11049:SF24">
    <property type="entry name" value="CYTOSOLIC ACYL COENZYME A THIOESTER HYDROLASE"/>
    <property type="match status" value="1"/>
</dbReference>
<dbReference type="InterPro" id="IPR040170">
    <property type="entry name" value="Cytosol_ACT"/>
</dbReference>
<reference evidence="5 6" key="1">
    <citation type="submission" date="2017-02" db="EMBL/GenBank/DDBJ databases">
        <title>Vagococcus cremeus sp. nov., isolated from the small intestine of a marten, Martes flavigula.</title>
        <authorList>
            <person name="Tak E.J."/>
            <person name="Bae J.-W."/>
        </authorList>
    </citation>
    <scope>NUCLEOTIDE SEQUENCE [LARGE SCALE GENOMIC DNA]</scope>
    <source>
        <strain evidence="5 6">D7T301</strain>
    </source>
</reference>
<dbReference type="InterPro" id="IPR033120">
    <property type="entry name" value="HOTDOG_ACOT"/>
</dbReference>
<dbReference type="PROSITE" id="PS51770">
    <property type="entry name" value="HOTDOG_ACOT"/>
    <property type="match status" value="1"/>
</dbReference>
<keyword evidence="6" id="KW-1185">Reference proteome</keyword>
<dbReference type="SUPFAM" id="SSF54637">
    <property type="entry name" value="Thioesterase/thiol ester dehydrase-isomerase"/>
    <property type="match status" value="1"/>
</dbReference>
<dbReference type="GO" id="GO:0009062">
    <property type="term" value="P:fatty acid catabolic process"/>
    <property type="evidence" value="ECO:0007669"/>
    <property type="project" value="TreeGrafter"/>
</dbReference>
<dbReference type="AlphaFoldDB" id="A0A1V4DI80"/>
<comment type="similarity">
    <text evidence="1">Belongs to the acyl coenzyme A hydrolase family.</text>
</comment>
<dbReference type="GO" id="GO:0052816">
    <property type="term" value="F:long-chain fatty acyl-CoA hydrolase activity"/>
    <property type="evidence" value="ECO:0007669"/>
    <property type="project" value="TreeGrafter"/>
</dbReference>
<evidence type="ECO:0000256" key="1">
    <source>
        <dbReference type="ARBA" id="ARBA00010458"/>
    </source>
</evidence>
<dbReference type="Pfam" id="PF03061">
    <property type="entry name" value="4HBT"/>
    <property type="match status" value="1"/>
</dbReference>
<dbReference type="Gene3D" id="3.10.129.10">
    <property type="entry name" value="Hotdog Thioesterase"/>
    <property type="match status" value="1"/>
</dbReference>
<evidence type="ECO:0000313" key="5">
    <source>
        <dbReference type="EMBL" id="OPF88056.1"/>
    </source>
</evidence>
<gene>
    <name evidence="5" type="ORF">BW731_07680</name>
</gene>
<feature type="domain" description="HotDog ACOT-type" evidence="4">
    <location>
        <begin position="12"/>
        <end position="124"/>
    </location>
</feature>
<protein>
    <submittedName>
        <fullName evidence="5">Acyl-CoA thioesterase</fullName>
    </submittedName>
</protein>
<dbReference type="GO" id="GO:0005829">
    <property type="term" value="C:cytosol"/>
    <property type="evidence" value="ECO:0007669"/>
    <property type="project" value="TreeGrafter"/>
</dbReference>
<dbReference type="CDD" id="cd03442">
    <property type="entry name" value="BFIT_BACH"/>
    <property type="match status" value="1"/>
</dbReference>
<evidence type="ECO:0000256" key="3">
    <source>
        <dbReference type="PROSITE-ProRule" id="PRU01106"/>
    </source>
</evidence>
<dbReference type="InterPro" id="IPR006683">
    <property type="entry name" value="Thioestr_dom"/>
</dbReference>
<dbReference type="InterPro" id="IPR029069">
    <property type="entry name" value="HotDog_dom_sf"/>
</dbReference>
<accession>A0A1V4DI80</accession>